<dbReference type="GO" id="GO:0016192">
    <property type="term" value="P:vesicle-mediated transport"/>
    <property type="evidence" value="ECO:0007669"/>
    <property type="project" value="InterPro"/>
</dbReference>
<keyword evidence="3" id="KW-1185">Reference proteome</keyword>
<dbReference type="InterPro" id="IPR043127">
    <property type="entry name" value="Sec-1-like_dom3a"/>
</dbReference>
<dbReference type="EMBL" id="JAPDFW010000142">
    <property type="protein sequence ID" value="KAJ5066462.1"/>
    <property type="molecule type" value="Genomic_DNA"/>
</dbReference>
<dbReference type="Gene3D" id="3.40.50.2060">
    <property type="match status" value="1"/>
</dbReference>
<dbReference type="OMA" id="EFHIFFV"/>
<dbReference type="InterPro" id="IPR001619">
    <property type="entry name" value="Sec1-like"/>
</dbReference>
<dbReference type="Gene3D" id="1.25.40.850">
    <property type="match status" value="1"/>
</dbReference>
<protein>
    <submittedName>
        <fullName evidence="2">Vacuolar protein sorting-associated protein 33a</fullName>
    </submittedName>
</protein>
<dbReference type="InterPro" id="IPR043155">
    <property type="entry name" value="VPS33_dom3b"/>
</dbReference>
<reference evidence="2" key="1">
    <citation type="submission" date="2022-10" db="EMBL/GenBank/DDBJ databases">
        <title>Novel sulphate-reducing endosymbionts in the free-living metamonad Anaeramoeba.</title>
        <authorList>
            <person name="Jerlstrom-Hultqvist J."/>
            <person name="Cepicka I."/>
            <person name="Gallot-Lavallee L."/>
            <person name="Salas-Leiva D."/>
            <person name="Curtis B.A."/>
            <person name="Zahonova K."/>
            <person name="Pipaliya S."/>
            <person name="Dacks J."/>
            <person name="Roger A.J."/>
        </authorList>
    </citation>
    <scope>NUCLEOTIDE SEQUENCE</scope>
    <source>
        <strain evidence="2">BMAN</strain>
    </source>
</reference>
<dbReference type="Gene3D" id="3.90.830.10">
    <property type="entry name" value="Syntaxin Binding Protein 1, Chain A, domain 2"/>
    <property type="match status" value="1"/>
</dbReference>
<dbReference type="Gene3D" id="3.40.50.1910">
    <property type="match status" value="2"/>
</dbReference>
<dbReference type="PIRSF" id="PIRSF005715">
    <property type="entry name" value="VPS45_Sec1"/>
    <property type="match status" value="1"/>
</dbReference>
<dbReference type="SUPFAM" id="SSF56815">
    <property type="entry name" value="Sec1/munc18-like (SM) proteins"/>
    <property type="match status" value="1"/>
</dbReference>
<comment type="similarity">
    <text evidence="1">Belongs to the STXBP/unc-18/SEC1 family.</text>
</comment>
<dbReference type="Pfam" id="PF00995">
    <property type="entry name" value="Sec1"/>
    <property type="match status" value="1"/>
</dbReference>
<sequence length="593" mass="68434">MSGAINLENSRIIKDLGLIRDEIQQELFRILDSIEGPKGIVFENELMIPLGLIAEFHSLKERLVQNVFSLNSDPIRTKLKTLIFFVRPKMKMMDHIAKHLRFHDTEDKSQKKRCFIYFVPRKTFICEKLLEQAGVKGAAVIREFNLDLIPLDHDVLTLGLETSFKEFISGDTSSLYYVSSSVHKLQRFFGLIPDIKYVGKNGKIAGEMLLRMRRESPIDENIAPKINHVIFIDRNVDLVTPVITQLTYEGLIDEMYTIKHSYVELDGSFLGKDNQTKEKYALNSNDILFEELRDLNMGEVGPFLSQKAKKISQDYNSRHDLQELQEYKVFIGKLPTLQKEHFSLKIHLSIVEDILNKTKDDDQFRDKIDTEMGILINNIQANDTIQNMIYREKPLEDVLRMLCLQSLVNNDFKSKSFDNFRREILETYGFQHIFTLANLEKIGMFKKSEGRSKTRFNFNQLKKSLNLISENFEETKDISSVFSGYAPITVRLVQKAFSSGWQGLEDSVFRYLSDGVFGQFSQENDLSNSEQSMISEKRNVCLVFFINGVTFAEISALRLLSQMQDHSLDYIVATTHIISGKSLIESAYENFDK</sequence>
<dbReference type="InterPro" id="IPR043154">
    <property type="entry name" value="Sec-1-like_dom1"/>
</dbReference>
<organism evidence="2 3">
    <name type="scientific">Anaeramoeba ignava</name>
    <name type="common">Anaerobic marine amoeba</name>
    <dbReference type="NCBI Taxonomy" id="1746090"/>
    <lineage>
        <taxon>Eukaryota</taxon>
        <taxon>Metamonada</taxon>
        <taxon>Anaeramoebidae</taxon>
        <taxon>Anaeramoeba</taxon>
    </lineage>
</organism>
<dbReference type="InterPro" id="IPR027482">
    <property type="entry name" value="Sec1-like_dom2"/>
</dbReference>
<evidence type="ECO:0000313" key="2">
    <source>
        <dbReference type="EMBL" id="KAJ5066462.1"/>
    </source>
</evidence>
<evidence type="ECO:0000256" key="1">
    <source>
        <dbReference type="ARBA" id="ARBA00009884"/>
    </source>
</evidence>
<dbReference type="OrthoDB" id="10262287at2759"/>
<dbReference type="Proteomes" id="UP001149090">
    <property type="component" value="Unassembled WGS sequence"/>
</dbReference>
<comment type="caution">
    <text evidence="2">The sequence shown here is derived from an EMBL/GenBank/DDBJ whole genome shotgun (WGS) entry which is preliminary data.</text>
</comment>
<dbReference type="InterPro" id="IPR036045">
    <property type="entry name" value="Sec1-like_sf"/>
</dbReference>
<dbReference type="AlphaFoldDB" id="A0A9Q0R459"/>
<proteinExistence type="inferred from homology"/>
<dbReference type="PANTHER" id="PTHR11679">
    <property type="entry name" value="VESICLE PROTEIN SORTING-ASSOCIATED"/>
    <property type="match status" value="1"/>
</dbReference>
<evidence type="ECO:0000313" key="3">
    <source>
        <dbReference type="Proteomes" id="UP001149090"/>
    </source>
</evidence>
<gene>
    <name evidence="2" type="ORF">M0811_13575</name>
</gene>
<accession>A0A9Q0R459</accession>
<name>A0A9Q0R459_ANAIG</name>